<evidence type="ECO:0000313" key="12">
    <source>
        <dbReference type="Proteomes" id="UP001177592"/>
    </source>
</evidence>
<evidence type="ECO:0000256" key="1">
    <source>
        <dbReference type="ARBA" id="ARBA00022705"/>
    </source>
</evidence>
<dbReference type="InterPro" id="IPR003512">
    <property type="entry name" value="Phage_M13_G5P_DNA-bd"/>
</dbReference>
<reference evidence="5 11" key="2">
    <citation type="submission" date="2019-03" db="EMBL/GenBank/DDBJ databases">
        <title>Long-read sequencing reveals hyperdense prophage content in a complex bacterial symbiont genome.</title>
        <authorList>
            <person name="Frost C.L."/>
            <person name="Siozios S."/>
            <person name="Nadal-Jimenez P."/>
            <person name="Brockhurst M.A."/>
            <person name="King K.C."/>
            <person name="Darby A.C."/>
            <person name="Hurst G.D.D."/>
        </authorList>
    </citation>
    <scope>NUCLEOTIDE SEQUENCE [LARGE SCALE GENOMIC DNA]</scope>
    <source>
        <strain evidence="5 11">FIN</strain>
    </source>
</reference>
<evidence type="ECO:0000256" key="2">
    <source>
        <dbReference type="ARBA" id="ARBA00023125"/>
    </source>
</evidence>
<evidence type="ECO:0000313" key="4">
    <source>
        <dbReference type="EMBL" id="CBA71868.1"/>
    </source>
</evidence>
<dbReference type="Proteomes" id="UP001177592">
    <property type="component" value="Chromosome"/>
</dbReference>
<dbReference type="Gene3D" id="2.40.50.140">
    <property type="entry name" value="Nucleic acid-binding proteins"/>
    <property type="match status" value="1"/>
</dbReference>
<dbReference type="AlphaFoldDB" id="D2TWW2"/>
<evidence type="ECO:0000313" key="6">
    <source>
        <dbReference type="EMBL" id="QBY43363.1"/>
    </source>
</evidence>
<evidence type="ECO:0000313" key="8">
    <source>
        <dbReference type="EMBL" id="WGM03047.1"/>
    </source>
</evidence>
<dbReference type="KEGG" id="ans:ArsFIN_19300"/>
<dbReference type="Proteomes" id="UP000295134">
    <property type="component" value="Chromosome"/>
</dbReference>
<sequence>MAMITVDSRYLLMVEIEESDVRVLEKEFFKKDENGNKKDEAIKRYYQIGLLHKGRQNIEISIPLKEGQLPYSAGQYLYHPNSFAVNKYGNLEIAYDQIFVLISEAKSK</sequence>
<keyword evidence="1" id="KW-0235">DNA replication</keyword>
<dbReference type="EMBL" id="CP123523">
    <property type="protein sequence ID" value="WGM07362.1"/>
    <property type="molecule type" value="Genomic_DNA"/>
</dbReference>
<dbReference type="EMBL" id="CP038613">
    <property type="protein sequence ID" value="QBY41719.1"/>
    <property type="molecule type" value="Genomic_DNA"/>
</dbReference>
<accession>D2TWW2</accession>
<dbReference type="InterPro" id="IPR012340">
    <property type="entry name" value="NA-bd_OB-fold"/>
</dbReference>
<evidence type="ECO:0000313" key="11">
    <source>
        <dbReference type="Proteomes" id="UP000295134"/>
    </source>
</evidence>
<keyword evidence="2 7" id="KW-0238">DNA-binding</keyword>
<evidence type="ECO:0000256" key="3">
    <source>
        <dbReference type="ARBA" id="ARBA00030596"/>
    </source>
</evidence>
<dbReference type="EMBL" id="CP038613">
    <property type="protein sequence ID" value="QBY43363.1"/>
    <property type="molecule type" value="Genomic_DNA"/>
</dbReference>
<dbReference type="EMBL" id="CP123504">
    <property type="protein sequence ID" value="WGM01628.1"/>
    <property type="molecule type" value="Genomic_DNA"/>
</dbReference>
<dbReference type="KEGG" id="ans:ArsFIN_02470"/>
<dbReference type="Pfam" id="PF02303">
    <property type="entry name" value="Phage_DNA_bind"/>
    <property type="match status" value="1"/>
</dbReference>
<evidence type="ECO:0000313" key="9">
    <source>
        <dbReference type="EMBL" id="WGM05904.1"/>
    </source>
</evidence>
<reference evidence="4" key="1">
    <citation type="journal article" date="2010" name="Insect Mol. Biol.">
        <title>The draft genome sequence of Arsenophonus nasoniae, son-killer bacterium of Nasonia vitripennis, reveals genes associated with virulence and symbiosis.</title>
        <authorList>
            <person name="Wilkes T."/>
            <person name="Darby A.C."/>
            <person name="Choi J."/>
            <person name="Colborne J.K."/>
            <person name="Werren J.H."/>
            <person name="Hurst G.D.D."/>
        </authorList>
    </citation>
    <scope>NUCLEOTIDE SEQUENCE</scope>
</reference>
<dbReference type="Proteomes" id="UP001177595">
    <property type="component" value="Chromosome"/>
</dbReference>
<name>D2TWW2_9GAMM</name>
<reference evidence="7" key="3">
    <citation type="submission" date="2023-04" db="EMBL/GenBank/DDBJ databases">
        <title>Genome dynamics across the evolutionary transition to endosymbiosis.</title>
        <authorList>
            <person name="Siozios S."/>
            <person name="Nadal-Jimenez P."/>
            <person name="Azagi T."/>
            <person name="Sprong H."/>
            <person name="Frost C.L."/>
            <person name="Parratt S.R."/>
            <person name="Taylor G."/>
            <person name="Brettell L."/>
            <person name="Lew K.C."/>
            <person name="Croft L."/>
            <person name="King K.C."/>
            <person name="Brockhurst M.A."/>
            <person name="Hypsa V."/>
            <person name="Novakova E."/>
            <person name="Darby A.C."/>
            <person name="Hurst G.D.D."/>
        </authorList>
    </citation>
    <scope>NUCLEOTIDE SEQUENCE</scope>
    <source>
        <strain evidence="9">ANv_CAN</strain>
        <strain evidence="7">APv</strain>
    </source>
</reference>
<gene>
    <name evidence="4" type="ORF">ARN_05610</name>
    <name evidence="5" type="ORF">ArsFIN_02470</name>
    <name evidence="6" type="ORF">ArsFIN_19300</name>
    <name evidence="7" type="ORF">QE210_00420</name>
    <name evidence="8" type="ORF">QE210_08280</name>
    <name evidence="9" type="ORF">QE258_00485</name>
    <name evidence="10" type="ORF">QE258_08975</name>
</gene>
<dbReference type="GeneID" id="96877039"/>
<dbReference type="RefSeq" id="WP_026824084.1">
    <property type="nucleotide sequence ID" value="NZ_CP038613.1"/>
</dbReference>
<dbReference type="SUPFAM" id="SSF50249">
    <property type="entry name" value="Nucleic acid-binding proteins"/>
    <property type="match status" value="1"/>
</dbReference>
<dbReference type="EMBL" id="CP123523">
    <property type="protein sequence ID" value="WGM05904.1"/>
    <property type="molecule type" value="Genomic_DNA"/>
</dbReference>
<proteinExistence type="predicted"/>
<keyword evidence="12" id="KW-1185">Reference proteome</keyword>
<dbReference type="EMBL" id="CP123504">
    <property type="protein sequence ID" value="WGM03047.1"/>
    <property type="molecule type" value="Genomic_DNA"/>
</dbReference>
<dbReference type="GO" id="GO:0006260">
    <property type="term" value="P:DNA replication"/>
    <property type="evidence" value="ECO:0007669"/>
    <property type="project" value="UniProtKB-KW"/>
</dbReference>
<dbReference type="GO" id="GO:0003697">
    <property type="term" value="F:single-stranded DNA binding"/>
    <property type="evidence" value="ECO:0007669"/>
    <property type="project" value="InterPro"/>
</dbReference>
<organism evidence="4">
    <name type="scientific">Arsenophonus nasoniae</name>
    <name type="common">son-killer infecting Nasonia vitripennis</name>
    <dbReference type="NCBI Taxonomy" id="638"/>
    <lineage>
        <taxon>Bacteria</taxon>
        <taxon>Pseudomonadati</taxon>
        <taxon>Pseudomonadota</taxon>
        <taxon>Gammaproteobacteria</taxon>
        <taxon>Enterobacterales</taxon>
        <taxon>Morganellaceae</taxon>
        <taxon>Arsenophonus</taxon>
    </lineage>
</organism>
<evidence type="ECO:0000313" key="10">
    <source>
        <dbReference type="EMBL" id="WGM07362.1"/>
    </source>
</evidence>
<evidence type="ECO:0000313" key="5">
    <source>
        <dbReference type="EMBL" id="QBY41719.1"/>
    </source>
</evidence>
<evidence type="ECO:0000313" key="7">
    <source>
        <dbReference type="EMBL" id="WGM01628.1"/>
    </source>
</evidence>
<protein>
    <recommendedName>
        <fullName evidence="3">Single-stranded DNA-binding protein</fullName>
    </recommendedName>
</protein>
<dbReference type="EMBL" id="FN545161">
    <property type="protein sequence ID" value="CBA71868.1"/>
    <property type="molecule type" value="Genomic_DNA"/>
</dbReference>